<reference evidence="2" key="1">
    <citation type="journal article" date="2015" name="PLoS Genet.">
        <title>The dynamic genome and transcriptome of the human fungal pathogen Blastomyces and close relative Emmonsia.</title>
        <authorList>
            <person name="Munoz J.F."/>
            <person name="Gauthier G.M."/>
            <person name="Desjardins C.A."/>
            <person name="Gallo J.E."/>
            <person name="Holder J."/>
            <person name="Sullivan T.D."/>
            <person name="Marty A.J."/>
            <person name="Carmen J.C."/>
            <person name="Chen Z."/>
            <person name="Ding L."/>
            <person name="Gujja S."/>
            <person name="Magrini V."/>
            <person name="Misas E."/>
            <person name="Mitreva M."/>
            <person name="Priest M."/>
            <person name="Saif S."/>
            <person name="Whiston E.A."/>
            <person name="Young S."/>
            <person name="Zeng Q."/>
            <person name="Goldman W.E."/>
            <person name="Mardis E.R."/>
            <person name="Taylor J.W."/>
            <person name="McEwen J.G."/>
            <person name="Clay O.K."/>
            <person name="Klein B.S."/>
            <person name="Cuomo C.A."/>
        </authorList>
    </citation>
    <scope>NUCLEOTIDE SEQUENCE [LARGE SCALE GENOMIC DNA]</scope>
    <source>
        <strain evidence="2">UAMH 139</strain>
    </source>
</reference>
<proteinExistence type="predicted"/>
<keyword evidence="2" id="KW-1185">Reference proteome</keyword>
<dbReference type="EMBL" id="LDEV01003616">
    <property type="protein sequence ID" value="KLJ05451.1"/>
    <property type="molecule type" value="Genomic_DNA"/>
</dbReference>
<organism evidence="1 2">
    <name type="scientific">Blastomyces silverae</name>
    <dbReference type="NCBI Taxonomy" id="2060906"/>
    <lineage>
        <taxon>Eukaryota</taxon>
        <taxon>Fungi</taxon>
        <taxon>Dikarya</taxon>
        <taxon>Ascomycota</taxon>
        <taxon>Pezizomycotina</taxon>
        <taxon>Eurotiomycetes</taxon>
        <taxon>Eurotiomycetidae</taxon>
        <taxon>Onygenales</taxon>
        <taxon>Ajellomycetaceae</taxon>
        <taxon>Blastomyces</taxon>
    </lineage>
</organism>
<evidence type="ECO:0000313" key="2">
    <source>
        <dbReference type="Proteomes" id="UP000053573"/>
    </source>
</evidence>
<gene>
    <name evidence="1" type="ORF">EMPG_11030</name>
</gene>
<accession>A0A0H1B884</accession>
<sequence length="74" mass="8305">MGLAVLSDPSRGATLNFFPWRMATLPLFLQTLSLAKRRSLDDPETRVQEFEVSSTLLGCEHAFDQRWHIGTGLA</sequence>
<name>A0A0H1B884_9EURO</name>
<dbReference type="AlphaFoldDB" id="A0A0H1B884"/>
<comment type="caution">
    <text evidence="1">The sequence shown here is derived from an EMBL/GenBank/DDBJ whole genome shotgun (WGS) entry which is preliminary data.</text>
</comment>
<evidence type="ECO:0000313" key="1">
    <source>
        <dbReference type="EMBL" id="KLJ05451.1"/>
    </source>
</evidence>
<dbReference type="Proteomes" id="UP000053573">
    <property type="component" value="Unassembled WGS sequence"/>
</dbReference>
<feature type="non-terminal residue" evidence="1">
    <location>
        <position position="74"/>
    </location>
</feature>
<protein>
    <submittedName>
        <fullName evidence="1">Uncharacterized protein</fullName>
    </submittedName>
</protein>